<dbReference type="EMBL" id="PGXC01000011">
    <property type="protein sequence ID" value="PKK89814.1"/>
    <property type="molecule type" value="Genomic_DNA"/>
</dbReference>
<evidence type="ECO:0000256" key="1">
    <source>
        <dbReference type="ARBA" id="ARBA00022553"/>
    </source>
</evidence>
<evidence type="ECO:0000313" key="4">
    <source>
        <dbReference type="EMBL" id="PKK89814.1"/>
    </source>
</evidence>
<dbReference type="InterPro" id="IPR001789">
    <property type="entry name" value="Sig_transdc_resp-reg_receiver"/>
</dbReference>
<dbReference type="Gene3D" id="3.40.50.2300">
    <property type="match status" value="1"/>
</dbReference>
<dbReference type="PANTHER" id="PTHR44591">
    <property type="entry name" value="STRESS RESPONSE REGULATOR PROTEIN 1"/>
    <property type="match status" value="1"/>
</dbReference>
<keyword evidence="1 2" id="KW-0597">Phosphoprotein</keyword>
<dbReference type="PROSITE" id="PS50110">
    <property type="entry name" value="RESPONSE_REGULATORY"/>
    <property type="match status" value="1"/>
</dbReference>
<evidence type="ECO:0000259" key="3">
    <source>
        <dbReference type="PROSITE" id="PS50110"/>
    </source>
</evidence>
<dbReference type="PANTHER" id="PTHR44591:SF3">
    <property type="entry name" value="RESPONSE REGULATORY DOMAIN-CONTAINING PROTEIN"/>
    <property type="match status" value="1"/>
</dbReference>
<evidence type="ECO:0000313" key="5">
    <source>
        <dbReference type="Proteomes" id="UP000233256"/>
    </source>
</evidence>
<gene>
    <name evidence="4" type="ORF">CVV64_12375</name>
</gene>
<reference evidence="4 5" key="1">
    <citation type="journal article" date="2017" name="ISME J.">
        <title>Potential for microbial H2 and metal transformations associated with novel bacteria and archaea in deep terrestrial subsurface sediments.</title>
        <authorList>
            <person name="Hernsdorf A.W."/>
            <person name="Amano Y."/>
            <person name="Miyakawa K."/>
            <person name="Ise K."/>
            <person name="Suzuki Y."/>
            <person name="Anantharaman K."/>
            <person name="Probst A."/>
            <person name="Burstein D."/>
            <person name="Thomas B.C."/>
            <person name="Banfield J.F."/>
        </authorList>
    </citation>
    <scope>NUCLEOTIDE SEQUENCE [LARGE SCALE GENOMIC DNA]</scope>
    <source>
        <strain evidence="4">HGW-Wallbacteria-1</strain>
    </source>
</reference>
<dbReference type="Proteomes" id="UP000233256">
    <property type="component" value="Unassembled WGS sequence"/>
</dbReference>
<dbReference type="InterPro" id="IPR050595">
    <property type="entry name" value="Bact_response_regulator"/>
</dbReference>
<protein>
    <recommendedName>
        <fullName evidence="3">Response regulatory domain-containing protein</fullName>
    </recommendedName>
</protein>
<dbReference type="SMART" id="SM00448">
    <property type="entry name" value="REC"/>
    <property type="match status" value="1"/>
</dbReference>
<name>A0A2N1PNA5_9BACT</name>
<dbReference type="GO" id="GO:0000160">
    <property type="term" value="P:phosphorelay signal transduction system"/>
    <property type="evidence" value="ECO:0007669"/>
    <property type="project" value="InterPro"/>
</dbReference>
<comment type="caution">
    <text evidence="4">The sequence shown here is derived from an EMBL/GenBank/DDBJ whole genome shotgun (WGS) entry which is preliminary data.</text>
</comment>
<dbReference type="InterPro" id="IPR011006">
    <property type="entry name" value="CheY-like_superfamily"/>
</dbReference>
<dbReference type="CDD" id="cd00156">
    <property type="entry name" value="REC"/>
    <property type="match status" value="1"/>
</dbReference>
<dbReference type="Pfam" id="PF00072">
    <property type="entry name" value="Response_reg"/>
    <property type="match status" value="1"/>
</dbReference>
<organism evidence="4 5">
    <name type="scientific">Candidatus Wallbacteria bacterium HGW-Wallbacteria-1</name>
    <dbReference type="NCBI Taxonomy" id="2013854"/>
    <lineage>
        <taxon>Bacteria</taxon>
        <taxon>Candidatus Walliibacteriota</taxon>
    </lineage>
</organism>
<evidence type="ECO:0000256" key="2">
    <source>
        <dbReference type="PROSITE-ProRule" id="PRU00169"/>
    </source>
</evidence>
<sequence>MAALSGSFRVCSGLACSLLLYIAGNIRSRDEQGCKMKIMVVDDDKAFLRSLEILLTGAGHEVMAFSSPVKAVSAVESMDHVDILILDYCLGEIDGCVLLETIKSLSLSIGAVIMISAHTDILEKFDLADLGFDYFISKPIVFDELKSLIDVL</sequence>
<dbReference type="AlphaFoldDB" id="A0A2N1PNA5"/>
<proteinExistence type="predicted"/>
<dbReference type="SUPFAM" id="SSF52172">
    <property type="entry name" value="CheY-like"/>
    <property type="match status" value="1"/>
</dbReference>
<accession>A0A2N1PNA5</accession>
<feature type="domain" description="Response regulatory" evidence="3">
    <location>
        <begin position="37"/>
        <end position="152"/>
    </location>
</feature>
<feature type="modified residue" description="4-aspartylphosphate" evidence="2">
    <location>
        <position position="87"/>
    </location>
</feature>